<evidence type="ECO:0008006" key="10">
    <source>
        <dbReference type="Google" id="ProtNLM"/>
    </source>
</evidence>
<evidence type="ECO:0000259" key="6">
    <source>
        <dbReference type="Pfam" id="PF17210"/>
    </source>
</evidence>
<evidence type="ECO:0000256" key="5">
    <source>
        <dbReference type="SAM" id="SignalP"/>
    </source>
</evidence>
<proteinExistence type="predicted"/>
<feature type="domain" description="DUF5979" evidence="7">
    <location>
        <begin position="1492"/>
        <end position="1597"/>
    </location>
</feature>
<feature type="domain" description="DUF5979" evidence="7">
    <location>
        <begin position="1378"/>
        <end position="1484"/>
    </location>
</feature>
<evidence type="ECO:0000256" key="3">
    <source>
        <dbReference type="ARBA" id="ARBA00022729"/>
    </source>
</evidence>
<evidence type="ECO:0000256" key="2">
    <source>
        <dbReference type="ARBA" id="ARBA00022525"/>
    </source>
</evidence>
<feature type="region of interest" description="Disordered" evidence="4">
    <location>
        <begin position="339"/>
        <end position="358"/>
    </location>
</feature>
<feature type="compositionally biased region" description="Low complexity" evidence="4">
    <location>
        <begin position="86"/>
        <end position="102"/>
    </location>
</feature>
<dbReference type="SUPFAM" id="SSF117074">
    <property type="entry name" value="Hypothetical protein PA1324"/>
    <property type="match status" value="1"/>
</dbReference>
<dbReference type="Pfam" id="PF17210">
    <property type="entry name" value="SdrD_B"/>
    <property type="match status" value="1"/>
</dbReference>
<sequence>MTATVGLTTAMLLVPSAVPPTSAAPEDVIAAGRVFEDHDGDGAFDDDATDGFLERGVGNVTVTVTDALGRSATTRTERVQAWQPGDPADTPENPNDPTDPDVVPGHWYQESDGTWSMTEQEFADQTGSAPFVAAGTATARLRVTFSDVPAHHESWFAGDGAQNDTSVQFVAAGDDTVDYGVLRPEDHRTDPFDLVTAIQSAGDPQDPGSADRTALRAADWSTSQDVHYYQDLNKNGSYDEGTDTLAPSGPDGDEYGWYDDRNGDGFWDADEPGSDVSFVDENGNGIWDAGPWSNATLYDGVDAVGPTRTVEPQRFDSVRVLHPDGECWTGPFVFTERLTTPQTVPDDPSTEVDESTSPRAGAFAATDVEVNCYNFTGTVSGIFVPAGGYDGEPRFTQARTVNLTEPSAPRDLATFGELGSVWGNAYEKTSNTYLLSALYKRVSGLAEHRWGGDTDRALGAVYRIPDVLDPASGRVADDIGPAGSVEPWFSLTDLGIDVGSVPSNADRGIGAPTDEVADPDAFANAGKVGIGGIDTWTDGFTTYLYVMNLADRDLYRIDITPTSPDSPDHDPGFVPTAADVLRIPLGLGESERPWAVEVYGDEVFVGWADTGQAPGNCATTGSGEPDVDGWPACDSTEPLHARAAKLSLDGGSPEQVLDVDLGYPRGDPINGWGGQGSRYSNQYPQVRHWNSWADEWTWDAGDTDGNGWPDGSAGLDVSAGTGWSSGHHIQVYPQAILSSLTFDSAGFMTLGLTDRTELQAGNIQWAADVGQDDGTSPDIHFEAVSAGDMLLAGRDADGTFALEHAARATGVGADGETTERFDSTPVHREPGPGGFEFYADDQALDGNARGFAQELNHEESALGAVLEPPGATEVVTTAFDPLVNVRVQGFEWMTVDDGAPDRGVELTTDPGESTLPSPSFQKGGGLGDLDALALPAPVEIGNRVWFDADQDGLQSADEPGLGGIEVELVDTAGDVVATQTTADDGTYYFSSREADTEHFAPLEFGDDYTVRFVRPADGTLTVDLWGTAVTAPWSAVPFTATQVTAGDNPHDETDNADGVGPRPDPMPDAPEPADDPDRHDSNPGTTDGEYAFTLGGPGENDHSIDAGFLAWAPLRVEKLFDDQGPAPAPGSTFDLTLRTSDFRGLVAGPQDRDEDAAFTFGDVATYPGNAGLVTDVDPDGAADGVLTVRVGGDGTVPPSTVWFPIGTTVEISETAGEGVEEVTYTPEGPVTLVDGDDTDGVATVQVTNRLAPGATFTVVKSVTGGSAGDVPDGTTFGVEYSTDGGATWTELSVPYDADGDGSPAPAGSPEFPPGTEILLCETDLPPPPDGVEWGDPRLSGDGVTVDPETGCAAFTVGEAGTTVELGLENVATPAPGDFEVVKTVTGDAADDVPPGTTFPVEWTTTPADPGSWQTLDVPVGEPVSPEGTFPPGTPVTVREGPLPEVDGVVWGAPVFVVGTGEPATGQVTFTVGPDALVEVSLENTAEPEPGGFSVTKTVTGAAAGTVPTETVFTLEYSTDGGETWTPIEVSADGIGVPAETFEPGTEVLVREAEPLPEVPGVEWGAPRLLVDGEPAGSPATIVIRPGDEPAVGIDMVNTAEAVPGSFTLTKEVHGEAAADVPPGTGFTVEYTVDGGAPVEVSVPAGETLTVDGVPAGAEVTVSEVTFPQVPGSSGSHPCCPWTASPCRATRPPSRSGRRTASRSGFRTPPRGRPAGSPSPRW</sequence>
<feature type="region of interest" description="Disordered" evidence="4">
    <location>
        <begin position="69"/>
        <end position="102"/>
    </location>
</feature>
<feature type="region of interest" description="Disordered" evidence="4">
    <location>
        <begin position="1040"/>
        <end position="1098"/>
    </location>
</feature>
<comment type="subcellular location">
    <subcellularLocation>
        <location evidence="1">Secreted</location>
    </subcellularLocation>
</comment>
<dbReference type="Pfam" id="PF19407">
    <property type="entry name" value="DUF5979"/>
    <property type="match status" value="4"/>
</dbReference>
<reference evidence="9" key="2">
    <citation type="submission" date="2023-07" db="EMBL/GenBank/DDBJ databases">
        <title>Myceligenerans salitolerans sp. nov., a halotolerant actinomycete isolated from a salt lake in Xinjiang, China.</title>
        <authorList>
            <person name="Guan T."/>
        </authorList>
    </citation>
    <scope>NUCLEOTIDE SEQUENCE [LARGE SCALE GENOMIC DNA]</scope>
    <source>
        <strain evidence="9">XHU 5031</strain>
    </source>
</reference>
<feature type="signal peptide" evidence="5">
    <location>
        <begin position="1"/>
        <end position="23"/>
    </location>
</feature>
<keyword evidence="3 5" id="KW-0732">Signal</keyword>
<feature type="region of interest" description="Disordered" evidence="4">
    <location>
        <begin position="233"/>
        <end position="273"/>
    </location>
</feature>
<feature type="compositionally biased region" description="Low complexity" evidence="4">
    <location>
        <begin position="1701"/>
        <end position="1721"/>
    </location>
</feature>
<dbReference type="RefSeq" id="WP_207275921.1">
    <property type="nucleotide sequence ID" value="NZ_JAFMPK010000046.1"/>
</dbReference>
<evidence type="ECO:0000256" key="4">
    <source>
        <dbReference type="SAM" id="MobiDB-lite"/>
    </source>
</evidence>
<dbReference type="InterPro" id="IPR046022">
    <property type="entry name" value="DUF5979"/>
</dbReference>
<protein>
    <recommendedName>
        <fullName evidence="10">SD-repeat containing protein B domain-containing protein</fullName>
    </recommendedName>
</protein>
<evidence type="ECO:0000313" key="8">
    <source>
        <dbReference type="EMBL" id="MBO0609980.1"/>
    </source>
</evidence>
<feature type="domain" description="SD-repeat containing protein B" evidence="6">
    <location>
        <begin position="939"/>
        <end position="1029"/>
    </location>
</feature>
<dbReference type="Proteomes" id="UP000664617">
    <property type="component" value="Unassembled WGS sequence"/>
</dbReference>
<evidence type="ECO:0000259" key="7">
    <source>
        <dbReference type="Pfam" id="PF19407"/>
    </source>
</evidence>
<reference evidence="8 9" key="1">
    <citation type="submission" date="2021-03" db="EMBL/GenBank/DDBJ databases">
        <authorList>
            <person name="Xin L."/>
        </authorList>
    </citation>
    <scope>NUCLEOTIDE SEQUENCE [LARGE SCALE GENOMIC DNA]</scope>
    <source>
        <strain evidence="8 9">XHU 5031</strain>
    </source>
</reference>
<name>A0ABS3IAL1_9MICO</name>
<feature type="chain" id="PRO_5047251009" description="SD-repeat containing protein B domain-containing protein" evidence="5">
    <location>
        <begin position="24"/>
        <end position="1721"/>
    </location>
</feature>
<dbReference type="InterPro" id="IPR033764">
    <property type="entry name" value="Sdr_B"/>
</dbReference>
<organism evidence="8 9">
    <name type="scientific">Myceligenerans salitolerans</name>
    <dbReference type="NCBI Taxonomy" id="1230528"/>
    <lineage>
        <taxon>Bacteria</taxon>
        <taxon>Bacillati</taxon>
        <taxon>Actinomycetota</taxon>
        <taxon>Actinomycetes</taxon>
        <taxon>Micrococcales</taxon>
        <taxon>Promicromonosporaceae</taxon>
        <taxon>Myceligenerans</taxon>
    </lineage>
</organism>
<feature type="domain" description="DUF5979" evidence="7">
    <location>
        <begin position="1256"/>
        <end position="1369"/>
    </location>
</feature>
<evidence type="ECO:0000256" key="1">
    <source>
        <dbReference type="ARBA" id="ARBA00004613"/>
    </source>
</evidence>
<comment type="caution">
    <text evidence="8">The sequence shown here is derived from an EMBL/GenBank/DDBJ whole genome shotgun (WGS) entry which is preliminary data.</text>
</comment>
<keyword evidence="9" id="KW-1185">Reference proteome</keyword>
<accession>A0ABS3IAL1</accession>
<dbReference type="SUPFAM" id="SSF50939">
    <property type="entry name" value="Sialidases"/>
    <property type="match status" value="1"/>
</dbReference>
<evidence type="ECO:0000313" key="9">
    <source>
        <dbReference type="Proteomes" id="UP000664617"/>
    </source>
</evidence>
<dbReference type="InterPro" id="IPR036278">
    <property type="entry name" value="Sialidase_sf"/>
</dbReference>
<keyword evidence="2" id="KW-0964">Secreted</keyword>
<feature type="domain" description="DUF5979" evidence="7">
    <location>
        <begin position="1606"/>
        <end position="1671"/>
    </location>
</feature>
<gene>
    <name evidence="8" type="ORF">J0911_13185</name>
</gene>
<dbReference type="EMBL" id="JAFMPK010000046">
    <property type="protein sequence ID" value="MBO0609980.1"/>
    <property type="molecule type" value="Genomic_DNA"/>
</dbReference>
<dbReference type="Gene3D" id="2.60.40.10">
    <property type="entry name" value="Immunoglobulins"/>
    <property type="match status" value="1"/>
</dbReference>
<dbReference type="InterPro" id="IPR013783">
    <property type="entry name" value="Ig-like_fold"/>
</dbReference>
<feature type="region of interest" description="Disordered" evidence="4">
    <location>
        <begin position="1668"/>
        <end position="1721"/>
    </location>
</feature>